<dbReference type="Gene3D" id="3.30.1460.10">
    <property type="match status" value="1"/>
</dbReference>
<accession>A0A4R7HVV1</accession>
<proteinExistence type="predicted"/>
<organism evidence="1 2">
    <name type="scientific">Ilumatobacter fluminis</name>
    <dbReference type="NCBI Taxonomy" id="467091"/>
    <lineage>
        <taxon>Bacteria</taxon>
        <taxon>Bacillati</taxon>
        <taxon>Actinomycetota</taxon>
        <taxon>Acidimicrobiia</taxon>
        <taxon>Acidimicrobiales</taxon>
        <taxon>Ilumatobacteraceae</taxon>
        <taxon>Ilumatobacter</taxon>
    </lineage>
</organism>
<dbReference type="Proteomes" id="UP000294558">
    <property type="component" value="Unassembled WGS sequence"/>
</dbReference>
<dbReference type="EMBL" id="SOAU01000001">
    <property type="protein sequence ID" value="TDT15147.1"/>
    <property type="molecule type" value="Genomic_DNA"/>
</dbReference>
<reference evidence="1 2" key="1">
    <citation type="submission" date="2019-03" db="EMBL/GenBank/DDBJ databases">
        <title>Sequencing the genomes of 1000 actinobacteria strains.</title>
        <authorList>
            <person name="Klenk H.-P."/>
        </authorList>
    </citation>
    <scope>NUCLEOTIDE SEQUENCE [LARGE SCALE GENOMIC DNA]</scope>
    <source>
        <strain evidence="1 2">DSM 18936</strain>
    </source>
</reference>
<sequence length="157" mass="17781">MSDLHDEPRLADLRGLIDAWLDDFATDNPLVAAVDRGTSDGTMLAEPRWYVRLLGEEKEFITVWLTLGQRTLRYETYVLPDPPENRDEILDHLLRRNDALVGAHFSVGDEDAIYLRGQIPDSAVTADELDRVVGTLYTAVEADFRHLVHRAFASKFA</sequence>
<comment type="caution">
    <text evidence="1">The sequence shown here is derived from an EMBL/GenBank/DDBJ whole genome shotgun (WGS) entry which is preliminary data.</text>
</comment>
<dbReference type="RefSeq" id="WP_133867627.1">
    <property type="nucleotide sequence ID" value="NZ_SOAU01000001.1"/>
</dbReference>
<dbReference type="Pfam" id="PF10722">
    <property type="entry name" value="YbjN"/>
    <property type="match status" value="1"/>
</dbReference>
<keyword evidence="2" id="KW-1185">Reference proteome</keyword>
<name>A0A4R7HVV1_9ACTN</name>
<evidence type="ECO:0000313" key="2">
    <source>
        <dbReference type="Proteomes" id="UP000294558"/>
    </source>
</evidence>
<dbReference type="OrthoDB" id="3212317at2"/>
<dbReference type="InterPro" id="IPR019660">
    <property type="entry name" value="Put_sensory_transdc_reg_YbjN"/>
</dbReference>
<gene>
    <name evidence="1" type="ORF">BDK89_0709</name>
</gene>
<dbReference type="SUPFAM" id="SSF69635">
    <property type="entry name" value="Type III secretory system chaperone-like"/>
    <property type="match status" value="1"/>
</dbReference>
<dbReference type="AlphaFoldDB" id="A0A4R7HVV1"/>
<evidence type="ECO:0000313" key="1">
    <source>
        <dbReference type="EMBL" id="TDT15147.1"/>
    </source>
</evidence>
<protein>
    <submittedName>
        <fullName evidence="1">Putative sensory transduction regulator</fullName>
    </submittedName>
</protein>